<evidence type="ECO:0000313" key="2">
    <source>
        <dbReference type="EMBL" id="RBL93811.1"/>
    </source>
</evidence>
<dbReference type="InterPro" id="IPR011330">
    <property type="entry name" value="Glyco_hydro/deAcase_b/a-brl"/>
</dbReference>
<dbReference type="SUPFAM" id="SSF88713">
    <property type="entry name" value="Glycoside hydrolase/deacetylase"/>
    <property type="match status" value="1"/>
</dbReference>
<dbReference type="EMBL" id="QFFJ01000001">
    <property type="protein sequence ID" value="RBL93811.1"/>
    <property type="molecule type" value="Genomic_DNA"/>
</dbReference>
<dbReference type="RefSeq" id="WP_113616397.1">
    <property type="nucleotide sequence ID" value="NZ_QFFJ01000001.1"/>
</dbReference>
<evidence type="ECO:0000313" key="3">
    <source>
        <dbReference type="Proteomes" id="UP000253410"/>
    </source>
</evidence>
<sequence>MKILTFDIEEWFHILDNDSTKSEADWSNYESRIHRNMDKIMGLLSEADRPATFFCLGWIARKYPDVIKRIDDSGYEIGTHSDLHQLVYEQSAKEYEEDLKRSVYSLEDITGKKVTTYRAPGFSVKKSHPWVFEILAKYGIKTDASIFPAARAHGGFPDFGISRPCKVDINGIELKEFPINLRMIGNRYPFIFSGGGYFRLLPMGMLKRYFRETDYVMTYFHPRDFDSEQPVIKELSLVRKFKSYYGLKNALDKLAVLLKEHDFTDIRTAEKNINWNNVEIKKII</sequence>
<dbReference type="Gene3D" id="3.20.20.370">
    <property type="entry name" value="Glycoside hydrolase/deacetylase"/>
    <property type="match status" value="1"/>
</dbReference>
<feature type="domain" description="NodB homology" evidence="1">
    <location>
        <begin position="23"/>
        <end position="284"/>
    </location>
</feature>
<gene>
    <name evidence="2" type="ORF">DF182_15050</name>
</gene>
<evidence type="ECO:0000259" key="1">
    <source>
        <dbReference type="PROSITE" id="PS51677"/>
    </source>
</evidence>
<comment type="caution">
    <text evidence="2">The sequence shown here is derived from an EMBL/GenBank/DDBJ whole genome shotgun (WGS) entry which is preliminary data.</text>
</comment>
<dbReference type="AlphaFoldDB" id="A0A365Y684"/>
<dbReference type="Proteomes" id="UP000253410">
    <property type="component" value="Unassembled WGS sequence"/>
</dbReference>
<dbReference type="PANTHER" id="PTHR47561:SF1">
    <property type="entry name" value="POLYSACCHARIDE DEACETYLASE FAMILY PROTEIN (AFU_ORTHOLOGUE AFUA_6G05030)"/>
    <property type="match status" value="1"/>
</dbReference>
<reference evidence="2 3" key="1">
    <citation type="submission" date="2018-05" db="EMBL/GenBank/DDBJ databases">
        <title>Chitinophaga sp. K3CV102501T nov., isolated from isolated from a monsoon evergreen broad-leaved forest soil.</title>
        <authorList>
            <person name="Lv Y."/>
        </authorList>
    </citation>
    <scope>NUCLEOTIDE SEQUENCE [LARGE SCALE GENOMIC DNA]</scope>
    <source>
        <strain evidence="2 3">GDMCC 1.1325</strain>
    </source>
</reference>
<dbReference type="InterPro" id="IPR045235">
    <property type="entry name" value="PuuE_HpPgdA-like"/>
</dbReference>
<dbReference type="PROSITE" id="PS51677">
    <property type="entry name" value="NODB"/>
    <property type="match status" value="1"/>
</dbReference>
<dbReference type="OrthoDB" id="9806342at2"/>
<dbReference type="GO" id="GO:0016810">
    <property type="term" value="F:hydrolase activity, acting on carbon-nitrogen (but not peptide) bonds"/>
    <property type="evidence" value="ECO:0007669"/>
    <property type="project" value="InterPro"/>
</dbReference>
<name>A0A365Y684_9BACT</name>
<dbReference type="Pfam" id="PF11959">
    <property type="entry name" value="DUF3473"/>
    <property type="match status" value="1"/>
</dbReference>
<protein>
    <submittedName>
        <fullName evidence="2">Polysaccharide deacetylase</fullName>
    </submittedName>
</protein>
<keyword evidence="3" id="KW-1185">Reference proteome</keyword>
<organism evidence="2 3">
    <name type="scientific">Chitinophaga flava</name>
    <dbReference type="NCBI Taxonomy" id="2259036"/>
    <lineage>
        <taxon>Bacteria</taxon>
        <taxon>Pseudomonadati</taxon>
        <taxon>Bacteroidota</taxon>
        <taxon>Chitinophagia</taxon>
        <taxon>Chitinophagales</taxon>
        <taxon>Chitinophagaceae</taxon>
        <taxon>Chitinophaga</taxon>
    </lineage>
</organism>
<dbReference type="Pfam" id="PF01522">
    <property type="entry name" value="Polysacc_deac_1"/>
    <property type="match status" value="1"/>
</dbReference>
<dbReference type="CDD" id="cd10941">
    <property type="entry name" value="CE4_PuuE_HpPgdA_like_2"/>
    <property type="match status" value="1"/>
</dbReference>
<dbReference type="InterPro" id="IPR002509">
    <property type="entry name" value="NODB_dom"/>
</dbReference>
<dbReference type="PANTHER" id="PTHR47561">
    <property type="entry name" value="POLYSACCHARIDE DEACETYLASE FAMILY PROTEIN (AFU_ORTHOLOGUE AFUA_6G05030)"/>
    <property type="match status" value="1"/>
</dbReference>
<accession>A0A365Y684</accession>
<proteinExistence type="predicted"/>
<dbReference type="GO" id="GO:0005975">
    <property type="term" value="P:carbohydrate metabolic process"/>
    <property type="evidence" value="ECO:0007669"/>
    <property type="project" value="InterPro"/>
</dbReference>
<dbReference type="InterPro" id="IPR022560">
    <property type="entry name" value="DUF3473"/>
</dbReference>